<dbReference type="Pfam" id="PF13620">
    <property type="entry name" value="CarboxypepD_reg"/>
    <property type="match status" value="1"/>
</dbReference>
<evidence type="ECO:0000313" key="8">
    <source>
        <dbReference type="Proteomes" id="UP001464555"/>
    </source>
</evidence>
<evidence type="ECO:0000256" key="1">
    <source>
        <dbReference type="ARBA" id="ARBA00004442"/>
    </source>
</evidence>
<dbReference type="PRINTS" id="PR01021">
    <property type="entry name" value="OMPADOMAIN"/>
</dbReference>
<feature type="chain" id="PRO_5047024840" evidence="5">
    <location>
        <begin position="20"/>
        <end position="652"/>
    </location>
</feature>
<keyword evidence="5" id="KW-0732">Signal</keyword>
<dbReference type="PANTHER" id="PTHR30329:SF21">
    <property type="entry name" value="LIPOPROTEIN YIAD-RELATED"/>
    <property type="match status" value="1"/>
</dbReference>
<gene>
    <name evidence="7" type="ORF">AAEO56_03210</name>
</gene>
<proteinExistence type="predicted"/>
<dbReference type="InterPro" id="IPR006665">
    <property type="entry name" value="OmpA-like"/>
</dbReference>
<keyword evidence="8" id="KW-1185">Reference proteome</keyword>
<dbReference type="Pfam" id="PF07676">
    <property type="entry name" value="PD40"/>
    <property type="match status" value="1"/>
</dbReference>
<dbReference type="Gene3D" id="3.30.1330.60">
    <property type="entry name" value="OmpA-like domain"/>
    <property type="match status" value="1"/>
</dbReference>
<dbReference type="SUPFAM" id="SSF82171">
    <property type="entry name" value="DPP6 N-terminal domain-like"/>
    <property type="match status" value="1"/>
</dbReference>
<sequence length="652" mass="73542">MKKKLLLFGLLFCMTTAFAQKLMKADRRYAAFEYMEAAKLYEEYLADTKKARPEVITKAADSYYYINNMGSALRWYSKLHELQGDKMDDKHFHRYIMALRSEEKYEKADELMLKRLEIKGDTTLIERFNKQKMHLDSLSITPPVYAVNNLAVNSAKADFGTAFYGDKIVYASSRDTVGKKNYSWNDQPFLVMYEAKRDTVTGAFSKDKKFLPKGQTTYHNAAATFTTDLKTVYFSENNVKKDNKLVDDEKGTNNIQIVRGEIMGEKLVKPEKLAFCSEDYSTGHPTLSADGKWMFFVSDMPGGLGETDIYAVEVYSDGTLGTPVNAGSTINTAGREMFPFIKDNILYFSSDGHYGLGGLDVFASTKGEGLEFSLPLNLGKPINSNGDDFAFIINDKETSGYLSSNRKGGKGDDDIYFFKKEKQKPCTYTISGTVRNKKDGLPIAGARVSTGQTEFVGAVSTDENGKYAMDVPCVLKLHFRASKEGFSSDEKDVETGKVSGELKNVDFVLGKYEELVKIEDNVEKIDINPIYFDFDQYYVTPQGAAELDKVVYVMQHFPDIVIKIESHTDSRGKDDYNMRLSDDRAKSTYSYIVAKGIDPKRIESVHGYGETQLRNKCSNDVECTEEEHQLNRRSDFIIVRKASPQPSPKERG</sequence>
<dbReference type="SUPFAM" id="SSF48452">
    <property type="entry name" value="TPR-like"/>
    <property type="match status" value="1"/>
</dbReference>
<name>A0ABU9HSX0_9FLAO</name>
<dbReference type="SUPFAM" id="SSF49464">
    <property type="entry name" value="Carboxypeptidase regulatory domain-like"/>
    <property type="match status" value="1"/>
</dbReference>
<protein>
    <submittedName>
        <fullName evidence="7">OmpA family protein</fullName>
    </submittedName>
</protein>
<keyword evidence="2 4" id="KW-0472">Membrane</keyword>
<dbReference type="SUPFAM" id="SSF103088">
    <property type="entry name" value="OmpA-like"/>
    <property type="match status" value="1"/>
</dbReference>
<evidence type="ECO:0000259" key="6">
    <source>
        <dbReference type="PROSITE" id="PS51123"/>
    </source>
</evidence>
<accession>A0ABU9HSX0</accession>
<organism evidence="7 8">
    <name type="scientific">Flavobacterium arundinis</name>
    <dbReference type="NCBI Taxonomy" id="3139143"/>
    <lineage>
        <taxon>Bacteria</taxon>
        <taxon>Pseudomonadati</taxon>
        <taxon>Bacteroidota</taxon>
        <taxon>Flavobacteriia</taxon>
        <taxon>Flavobacteriales</taxon>
        <taxon>Flavobacteriaceae</taxon>
        <taxon>Flavobacterium</taxon>
    </lineage>
</organism>
<feature type="domain" description="OmpA-like" evidence="6">
    <location>
        <begin position="519"/>
        <end position="642"/>
    </location>
</feature>
<evidence type="ECO:0000313" key="7">
    <source>
        <dbReference type="EMBL" id="MEL1243261.1"/>
    </source>
</evidence>
<feature type="signal peptide" evidence="5">
    <location>
        <begin position="1"/>
        <end position="19"/>
    </location>
</feature>
<dbReference type="InterPro" id="IPR006664">
    <property type="entry name" value="OMP_bac"/>
</dbReference>
<dbReference type="PROSITE" id="PS51123">
    <property type="entry name" value="OMPA_2"/>
    <property type="match status" value="1"/>
</dbReference>
<dbReference type="InterPro" id="IPR011659">
    <property type="entry name" value="WD40"/>
</dbReference>
<dbReference type="InterPro" id="IPR036737">
    <property type="entry name" value="OmpA-like_sf"/>
</dbReference>
<evidence type="ECO:0000256" key="2">
    <source>
        <dbReference type="ARBA" id="ARBA00023136"/>
    </source>
</evidence>
<dbReference type="PANTHER" id="PTHR30329">
    <property type="entry name" value="STATOR ELEMENT OF FLAGELLAR MOTOR COMPLEX"/>
    <property type="match status" value="1"/>
</dbReference>
<dbReference type="InterPro" id="IPR008969">
    <property type="entry name" value="CarboxyPept-like_regulatory"/>
</dbReference>
<keyword evidence="3" id="KW-0998">Cell outer membrane</keyword>
<evidence type="ECO:0000256" key="5">
    <source>
        <dbReference type="SAM" id="SignalP"/>
    </source>
</evidence>
<dbReference type="Pfam" id="PF00691">
    <property type="entry name" value="OmpA"/>
    <property type="match status" value="1"/>
</dbReference>
<dbReference type="Proteomes" id="UP001464555">
    <property type="component" value="Unassembled WGS sequence"/>
</dbReference>
<evidence type="ECO:0000256" key="4">
    <source>
        <dbReference type="PROSITE-ProRule" id="PRU00473"/>
    </source>
</evidence>
<reference evidence="7 8" key="1">
    <citation type="submission" date="2024-04" db="EMBL/GenBank/DDBJ databases">
        <title>Flavobacterium sp. DGU11 16S ribosomal RNA gene Genome sequencing and assembly.</title>
        <authorList>
            <person name="Park S."/>
        </authorList>
    </citation>
    <scope>NUCLEOTIDE SEQUENCE [LARGE SCALE GENOMIC DNA]</scope>
    <source>
        <strain evidence="7 8">DGU11</strain>
    </source>
</reference>
<dbReference type="InterPro" id="IPR050330">
    <property type="entry name" value="Bact_OuterMem_StrucFunc"/>
</dbReference>
<dbReference type="EMBL" id="JBBYHR010000002">
    <property type="protein sequence ID" value="MEL1243261.1"/>
    <property type="molecule type" value="Genomic_DNA"/>
</dbReference>
<comment type="subcellular location">
    <subcellularLocation>
        <location evidence="1">Cell outer membrane</location>
    </subcellularLocation>
</comment>
<comment type="caution">
    <text evidence="7">The sequence shown here is derived from an EMBL/GenBank/DDBJ whole genome shotgun (WGS) entry which is preliminary data.</text>
</comment>
<dbReference type="RefSeq" id="WP_341695586.1">
    <property type="nucleotide sequence ID" value="NZ_JBBYHR010000002.1"/>
</dbReference>
<dbReference type="CDD" id="cd07185">
    <property type="entry name" value="OmpA_C-like"/>
    <property type="match status" value="1"/>
</dbReference>
<dbReference type="Gene3D" id="2.60.40.1120">
    <property type="entry name" value="Carboxypeptidase-like, regulatory domain"/>
    <property type="match status" value="1"/>
</dbReference>
<dbReference type="InterPro" id="IPR011990">
    <property type="entry name" value="TPR-like_helical_dom_sf"/>
</dbReference>
<evidence type="ECO:0000256" key="3">
    <source>
        <dbReference type="ARBA" id="ARBA00023237"/>
    </source>
</evidence>